<feature type="region of interest" description="Disordered" evidence="5">
    <location>
        <begin position="574"/>
        <end position="620"/>
    </location>
</feature>
<dbReference type="PANTHER" id="PTHR12570">
    <property type="match status" value="1"/>
</dbReference>
<sequence length="620" mass="67603">MSDPTAVTPGDGDSPGMHSSSLIGIVTAIVGNVIISIALNLQRYAHLTIKKDATVKAALYTARQGGESEAQHAGAPAYDEDVEESGASRDLERGPVMSRVQNGEHPYFYEAIPQPQQSTSGSPVIPGSPATYDNSSITSKTHEGDVRLVETNEQGTVWYSSARGMRMAKDKTKHGLPRTETLRSNASVSESTDRLPRYMKSGYWWLGIALMATGETGNFLAYGFAPASTVSPLGVVALISNCIVAPIFFHERFRVRDFMGVVVAVAGAVTVVLASNPEEEFLDPQRILDAVSQVSFEIYVGVTLFLIVVLNVLSNKYGDRLIFFDIALVALFGGYTALSTKAVSSLLSYTLYRVFTYPITYGLVLILIFTAIMQVKHLSRALQNFESTQVIPTHFVFFTISVIVGSAILYQDFYGASTAQLAKFFFGCGLTFVGVYLITSNRKNEDDIDMKMDRVVDEAEGSDFFSTVASVNLDRSAGARTPTSFYEEDEDAHEINDANATVNARTRANPLVSDDDRARDNAIPSSESSPLLSFLTPSKYGSSPGTSSRSYVPGPAGMGLIMDSVVRDRMKSWQKNHQRRLQRESGALGSGRRRFAAEPTIVDTQNAPLYRAQTRGDEED</sequence>
<keyword evidence="8" id="KW-1185">Reference proteome</keyword>
<gene>
    <name evidence="7" type="ORF">POJ06DRAFT_298291</name>
</gene>
<evidence type="ECO:0000256" key="1">
    <source>
        <dbReference type="ARBA" id="ARBA00004141"/>
    </source>
</evidence>
<feature type="region of interest" description="Disordered" evidence="5">
    <location>
        <begin position="113"/>
        <end position="144"/>
    </location>
</feature>
<evidence type="ECO:0000256" key="6">
    <source>
        <dbReference type="SAM" id="Phobius"/>
    </source>
</evidence>
<dbReference type="GeneID" id="80885813"/>
<comment type="subcellular location">
    <subcellularLocation>
        <location evidence="1">Membrane</location>
        <topology evidence="1">Multi-pass membrane protein</topology>
    </subcellularLocation>
</comment>
<evidence type="ECO:0000313" key="8">
    <source>
        <dbReference type="Proteomes" id="UP001217417"/>
    </source>
</evidence>
<dbReference type="PANTHER" id="PTHR12570:SF65">
    <property type="entry name" value="MAGNESIUM TRANSPORTER NIPA9-RELATED"/>
    <property type="match status" value="1"/>
</dbReference>
<keyword evidence="2 6" id="KW-0812">Transmembrane</keyword>
<organism evidence="7 8">
    <name type="scientific">Lipomyces tetrasporus</name>
    <dbReference type="NCBI Taxonomy" id="54092"/>
    <lineage>
        <taxon>Eukaryota</taxon>
        <taxon>Fungi</taxon>
        <taxon>Dikarya</taxon>
        <taxon>Ascomycota</taxon>
        <taxon>Saccharomycotina</taxon>
        <taxon>Lipomycetes</taxon>
        <taxon>Lipomycetales</taxon>
        <taxon>Lipomycetaceae</taxon>
        <taxon>Lipomyces</taxon>
    </lineage>
</organism>
<feature type="transmembrane region" description="Helical" evidence="6">
    <location>
        <begin position="421"/>
        <end position="439"/>
    </location>
</feature>
<feature type="compositionally biased region" description="Low complexity" evidence="5">
    <location>
        <begin position="524"/>
        <end position="538"/>
    </location>
</feature>
<feature type="transmembrane region" description="Helical" evidence="6">
    <location>
        <begin position="390"/>
        <end position="409"/>
    </location>
</feature>
<dbReference type="EMBL" id="JARPMG010000001">
    <property type="protein sequence ID" value="KAJ8103863.1"/>
    <property type="molecule type" value="Genomic_DNA"/>
</dbReference>
<evidence type="ECO:0000256" key="4">
    <source>
        <dbReference type="ARBA" id="ARBA00023136"/>
    </source>
</evidence>
<evidence type="ECO:0000256" key="5">
    <source>
        <dbReference type="SAM" id="MobiDB-lite"/>
    </source>
</evidence>
<dbReference type="GO" id="GO:0015095">
    <property type="term" value="F:magnesium ion transmembrane transporter activity"/>
    <property type="evidence" value="ECO:0007669"/>
    <property type="project" value="InterPro"/>
</dbReference>
<proteinExistence type="predicted"/>
<keyword evidence="4 6" id="KW-0472">Membrane</keyword>
<protein>
    <submittedName>
        <fullName evidence="7">Magnesium transporter NIPA-domain-containing protein</fullName>
    </submittedName>
</protein>
<dbReference type="AlphaFoldDB" id="A0AAD7QZ55"/>
<comment type="caution">
    <text evidence="7">The sequence shown here is derived from an EMBL/GenBank/DDBJ whole genome shotgun (WGS) entry which is preliminary data.</text>
</comment>
<keyword evidence="3 6" id="KW-1133">Transmembrane helix</keyword>
<feature type="transmembrane region" description="Helical" evidence="6">
    <location>
        <begin position="321"/>
        <end position="338"/>
    </location>
</feature>
<name>A0AAD7QZ55_9ASCO</name>
<feature type="transmembrane region" description="Helical" evidence="6">
    <location>
        <begin position="230"/>
        <end position="249"/>
    </location>
</feature>
<accession>A0AAD7QZ55</accession>
<feature type="transmembrane region" description="Helical" evidence="6">
    <location>
        <begin position="203"/>
        <end position="224"/>
    </location>
</feature>
<dbReference type="Proteomes" id="UP001217417">
    <property type="component" value="Unassembled WGS sequence"/>
</dbReference>
<dbReference type="Pfam" id="PF05653">
    <property type="entry name" value="Mg_trans_NIPA"/>
    <property type="match status" value="1"/>
</dbReference>
<feature type="transmembrane region" description="Helical" evidence="6">
    <location>
        <begin position="258"/>
        <end position="276"/>
    </location>
</feature>
<feature type="transmembrane region" description="Helical" evidence="6">
    <location>
        <begin position="358"/>
        <end position="378"/>
    </location>
</feature>
<dbReference type="InterPro" id="IPR008521">
    <property type="entry name" value="Mg_trans_NIPA"/>
</dbReference>
<dbReference type="GO" id="GO:0016020">
    <property type="term" value="C:membrane"/>
    <property type="evidence" value="ECO:0007669"/>
    <property type="project" value="UniProtKB-SubCell"/>
</dbReference>
<feature type="transmembrane region" description="Helical" evidence="6">
    <location>
        <begin position="296"/>
        <end position="314"/>
    </location>
</feature>
<feature type="transmembrane region" description="Helical" evidence="6">
    <location>
        <begin position="20"/>
        <end position="41"/>
    </location>
</feature>
<evidence type="ECO:0000256" key="3">
    <source>
        <dbReference type="ARBA" id="ARBA00022989"/>
    </source>
</evidence>
<feature type="region of interest" description="Disordered" evidence="5">
    <location>
        <begin position="484"/>
        <end position="556"/>
    </location>
</feature>
<dbReference type="RefSeq" id="XP_056047313.1">
    <property type="nucleotide sequence ID" value="XM_056190647.1"/>
</dbReference>
<reference evidence="7" key="1">
    <citation type="submission" date="2023-03" db="EMBL/GenBank/DDBJ databases">
        <title>Near-Complete genome sequence of Lipomyces tetrasporous NRRL Y-64009, an oleaginous yeast capable of growing on lignocellulosic hydrolysates.</title>
        <authorList>
            <consortium name="Lawrence Berkeley National Laboratory"/>
            <person name="Jagtap S.S."/>
            <person name="Liu J.-J."/>
            <person name="Walukiewicz H.E."/>
            <person name="Pangilinan J."/>
            <person name="Lipzen A."/>
            <person name="Ahrendt S."/>
            <person name="Koriabine M."/>
            <person name="Cobaugh K."/>
            <person name="Salamov A."/>
            <person name="Yoshinaga Y."/>
            <person name="Ng V."/>
            <person name="Daum C."/>
            <person name="Grigoriev I.V."/>
            <person name="Slininger P.J."/>
            <person name="Dien B.S."/>
            <person name="Jin Y.-S."/>
            <person name="Rao C.V."/>
        </authorList>
    </citation>
    <scope>NUCLEOTIDE SEQUENCE</scope>
    <source>
        <strain evidence="7">NRRL Y-64009</strain>
    </source>
</reference>
<evidence type="ECO:0000256" key="2">
    <source>
        <dbReference type="ARBA" id="ARBA00022692"/>
    </source>
</evidence>
<evidence type="ECO:0000313" key="7">
    <source>
        <dbReference type="EMBL" id="KAJ8103863.1"/>
    </source>
</evidence>
<dbReference type="SUPFAM" id="SSF103481">
    <property type="entry name" value="Multidrug resistance efflux transporter EmrE"/>
    <property type="match status" value="1"/>
</dbReference>
<feature type="compositionally biased region" description="Low complexity" evidence="5">
    <location>
        <begin position="497"/>
        <end position="509"/>
    </location>
</feature>
<feature type="region of interest" description="Disordered" evidence="5">
    <location>
        <begin position="64"/>
        <end position="90"/>
    </location>
</feature>
<feature type="region of interest" description="Disordered" evidence="5">
    <location>
        <begin position="169"/>
        <end position="188"/>
    </location>
</feature>
<feature type="compositionally biased region" description="Polar residues" evidence="5">
    <location>
        <begin position="539"/>
        <end position="550"/>
    </location>
</feature>
<dbReference type="InterPro" id="IPR037185">
    <property type="entry name" value="EmrE-like"/>
</dbReference>